<dbReference type="Pfam" id="PF06965">
    <property type="entry name" value="Na_H_antiport_1"/>
    <property type="match status" value="1"/>
</dbReference>
<dbReference type="Gene3D" id="1.20.1530.10">
    <property type="entry name" value="Na+/H+ antiporter like domain"/>
    <property type="match status" value="1"/>
</dbReference>
<accession>A0A5J4QFR7</accession>
<sequence length="77" mass="8592">MQVSRVKRYSSFMNLWGSILLFTAAILAACVANSPLLPVYQEFLSYPVILQVGNFNLFSHKGEPLSILELINDGLMT</sequence>
<name>A0A5J4QFR7_9ZZZZ</name>
<gene>
    <name evidence="1" type="ORF">EZS27_030683</name>
</gene>
<dbReference type="GO" id="GO:0006814">
    <property type="term" value="P:sodium ion transport"/>
    <property type="evidence" value="ECO:0007669"/>
    <property type="project" value="InterPro"/>
</dbReference>
<dbReference type="EMBL" id="SNRY01003883">
    <property type="protein sequence ID" value="KAA6319423.1"/>
    <property type="molecule type" value="Genomic_DNA"/>
</dbReference>
<reference evidence="1" key="1">
    <citation type="submission" date="2019-03" db="EMBL/GenBank/DDBJ databases">
        <title>Single cell metagenomics reveals metabolic interactions within the superorganism composed of flagellate Streblomastix strix and complex community of Bacteroidetes bacteria on its surface.</title>
        <authorList>
            <person name="Treitli S.C."/>
            <person name="Kolisko M."/>
            <person name="Husnik F."/>
            <person name="Keeling P."/>
            <person name="Hampl V."/>
        </authorList>
    </citation>
    <scope>NUCLEOTIDE SEQUENCE</scope>
    <source>
        <strain evidence="1">STM</strain>
    </source>
</reference>
<dbReference type="AlphaFoldDB" id="A0A5J4QFR7"/>
<organism evidence="1">
    <name type="scientific">termite gut metagenome</name>
    <dbReference type="NCBI Taxonomy" id="433724"/>
    <lineage>
        <taxon>unclassified sequences</taxon>
        <taxon>metagenomes</taxon>
        <taxon>organismal metagenomes</taxon>
    </lineage>
</organism>
<evidence type="ECO:0000313" key="1">
    <source>
        <dbReference type="EMBL" id="KAA6319423.1"/>
    </source>
</evidence>
<proteinExistence type="predicted"/>
<dbReference type="GO" id="GO:0016020">
    <property type="term" value="C:membrane"/>
    <property type="evidence" value="ECO:0007669"/>
    <property type="project" value="InterPro"/>
</dbReference>
<comment type="caution">
    <text evidence="1">The sequence shown here is derived from an EMBL/GenBank/DDBJ whole genome shotgun (WGS) entry which is preliminary data.</text>
</comment>
<feature type="non-terminal residue" evidence="1">
    <location>
        <position position="77"/>
    </location>
</feature>
<dbReference type="InterPro" id="IPR023171">
    <property type="entry name" value="Na/H_antiporter_dom_sf"/>
</dbReference>
<dbReference type="GO" id="GO:0006885">
    <property type="term" value="P:regulation of pH"/>
    <property type="evidence" value="ECO:0007669"/>
    <property type="project" value="InterPro"/>
</dbReference>
<protein>
    <submittedName>
        <fullName evidence="1">Na(+)/H(+) antiporter NhaA</fullName>
    </submittedName>
</protein>
<dbReference type="PROSITE" id="PS51257">
    <property type="entry name" value="PROKAR_LIPOPROTEIN"/>
    <property type="match status" value="1"/>
</dbReference>
<dbReference type="InterPro" id="IPR004670">
    <property type="entry name" value="NhaA"/>
</dbReference>